<comment type="similarity">
    <text evidence="8 9 10">Belongs to the class I-like SAM-binding methyltransferase superfamily. rRNA adenine N(6)-methyltransferase family.</text>
</comment>
<dbReference type="InterPro" id="IPR020598">
    <property type="entry name" value="rRNA_Ade_methylase_Trfase_N"/>
</dbReference>
<evidence type="ECO:0000256" key="8">
    <source>
        <dbReference type="ARBA" id="ARBA00061109"/>
    </source>
</evidence>
<comment type="function">
    <text evidence="1">Specifically dimethylates two adjacent adenosines in the loop of a conserved hairpin near the 3'-end of 18S rRNA in the 40S particle.</text>
</comment>
<dbReference type="Proteomes" id="UP000179179">
    <property type="component" value="Unassembled WGS sequence"/>
</dbReference>
<evidence type="ECO:0000256" key="3">
    <source>
        <dbReference type="ARBA" id="ARBA00022603"/>
    </source>
</evidence>
<evidence type="ECO:0000256" key="6">
    <source>
        <dbReference type="ARBA" id="ARBA00022884"/>
    </source>
</evidence>
<evidence type="ECO:0000256" key="5">
    <source>
        <dbReference type="ARBA" id="ARBA00022691"/>
    </source>
</evidence>
<keyword evidence="3 9" id="KW-0489">Methyltransferase</keyword>
<feature type="binding site" evidence="9">
    <location>
        <position position="87"/>
    </location>
    <ligand>
        <name>S-adenosyl-L-methionine</name>
        <dbReference type="ChEBI" id="CHEBI:59789"/>
    </ligand>
</feature>
<feature type="binding site" evidence="9">
    <location>
        <position position="62"/>
    </location>
    <ligand>
        <name>S-adenosyl-L-methionine</name>
        <dbReference type="ChEBI" id="CHEBI:59789"/>
    </ligand>
</feature>
<evidence type="ECO:0000256" key="10">
    <source>
        <dbReference type="RuleBase" id="RU362106"/>
    </source>
</evidence>
<dbReference type="GO" id="GO:0005730">
    <property type="term" value="C:nucleolus"/>
    <property type="evidence" value="ECO:0007669"/>
    <property type="project" value="TreeGrafter"/>
</dbReference>
<dbReference type="SUPFAM" id="SSF53335">
    <property type="entry name" value="S-adenosyl-L-methionine-dependent methyltransferases"/>
    <property type="match status" value="1"/>
</dbReference>
<dbReference type="PANTHER" id="PTHR11727:SF7">
    <property type="entry name" value="DIMETHYLADENOSINE TRANSFERASE-RELATED"/>
    <property type="match status" value="1"/>
</dbReference>
<dbReference type="InterPro" id="IPR029063">
    <property type="entry name" value="SAM-dependent_MTases_sf"/>
</dbReference>
<dbReference type="InterPro" id="IPR020596">
    <property type="entry name" value="rRNA_Ade_Mease_Trfase_CS"/>
</dbReference>
<evidence type="ECO:0000256" key="2">
    <source>
        <dbReference type="ARBA" id="ARBA00022552"/>
    </source>
</evidence>
<feature type="binding site" evidence="9">
    <location>
        <position position="136"/>
    </location>
    <ligand>
        <name>S-adenosyl-L-methionine</name>
        <dbReference type="ChEBI" id="CHEBI:59789"/>
    </ligand>
</feature>
<feature type="non-terminal residue" evidence="13">
    <location>
        <position position="1"/>
    </location>
</feature>
<keyword evidence="14" id="KW-1185">Reference proteome</keyword>
<dbReference type="InterPro" id="IPR001737">
    <property type="entry name" value="KsgA/Erm"/>
</dbReference>
<comment type="caution">
    <text evidence="13">The sequence shown here is derived from an EMBL/GenBank/DDBJ whole genome shotgun (WGS) entry which is preliminary data.</text>
</comment>
<dbReference type="InterPro" id="IPR011530">
    <property type="entry name" value="rRNA_adenine_dimethylase"/>
</dbReference>
<dbReference type="PROSITE" id="PS01131">
    <property type="entry name" value="RRNA_A_DIMETH"/>
    <property type="match status" value="1"/>
</dbReference>
<dbReference type="PROSITE" id="PS51689">
    <property type="entry name" value="SAM_RNA_A_N6_MT"/>
    <property type="match status" value="1"/>
</dbReference>
<keyword evidence="6 9" id="KW-0694">RNA-binding</keyword>
<evidence type="ECO:0000313" key="13">
    <source>
        <dbReference type="EMBL" id="OGM50698.1"/>
    </source>
</evidence>
<accession>A0A1F8AHC3</accession>
<dbReference type="CDD" id="cd02440">
    <property type="entry name" value="AdoMet_MTases"/>
    <property type="match status" value="1"/>
</dbReference>
<keyword evidence="2 10" id="KW-0698">rRNA processing</keyword>
<dbReference type="Gene3D" id="3.40.50.150">
    <property type="entry name" value="Vaccinia Virus protein VP39"/>
    <property type="match status" value="1"/>
</dbReference>
<sequence length="411" mass="45916">STKFPRRPNIEITTRHCAMGKVARTKHSSGAKSPYQKPDKGPLGKAASAIFKFNTDLGQHILKNGAIADAIVDKANIQQGQTVLEVGPGPGVLTNRILAKAKKVVAVEVDPRMAAELTKNVQGTPAEKRLQIVLGDFIKTDLSQLPPFQICISNTPYQISSPLVFKLLAMPNPPKMCVLMVQREFALRLIARPGDSLYSRLSVNVQFFARVQHIMKVGKNNFRPPPQVESSVVRVEPKADRPAISWDEWDGMLRICFVRKNKTLRAGFMGNKTRAMIERNWITFATMYPEKVTQADIEFMLGNGEPEPMEDVDMDTNNDADADDVPELDEDDILMGDMGFEKKNVPEIPKGTLLTIGNNKVSRIMVTKLIQAKLQRILDRTELANARAQKCDENDFLRLLHAFNKEGIHFS</sequence>
<feature type="domain" description="Ribosomal RNA adenine methylase transferase N-terminal" evidence="12">
    <location>
        <begin position="67"/>
        <end position="239"/>
    </location>
</feature>
<dbReference type="SMART" id="SM00650">
    <property type="entry name" value="rADc"/>
    <property type="match status" value="1"/>
</dbReference>
<gene>
    <name evidence="13" type="ORF">ABOM_000686</name>
</gene>
<keyword evidence="5 9" id="KW-0949">S-adenosyl-L-methionine</keyword>
<feature type="binding site" evidence="9">
    <location>
        <position position="60"/>
    </location>
    <ligand>
        <name>S-adenosyl-L-methionine</name>
        <dbReference type="ChEBI" id="CHEBI:59789"/>
    </ligand>
</feature>
<dbReference type="RefSeq" id="XP_022394415.1">
    <property type="nucleotide sequence ID" value="XM_022527816.1"/>
</dbReference>
<feature type="binding site" evidence="9">
    <location>
        <position position="154"/>
    </location>
    <ligand>
        <name>S-adenosyl-L-methionine</name>
        <dbReference type="ChEBI" id="CHEBI:59789"/>
    </ligand>
</feature>
<feature type="binding site" evidence="9">
    <location>
        <position position="108"/>
    </location>
    <ligand>
        <name>S-adenosyl-L-methionine</name>
        <dbReference type="ChEBI" id="CHEBI:59789"/>
    </ligand>
</feature>
<dbReference type="GeneID" id="34444076"/>
<dbReference type="Pfam" id="PF00398">
    <property type="entry name" value="RrnaAD"/>
    <property type="match status" value="1"/>
</dbReference>
<dbReference type="FunFam" id="3.40.50.150:FF:000007">
    <property type="entry name" value="rRNA adenine N(6)-methyltransferase"/>
    <property type="match status" value="1"/>
</dbReference>
<evidence type="ECO:0000256" key="7">
    <source>
        <dbReference type="ARBA" id="ARBA00049478"/>
    </source>
</evidence>
<feature type="region of interest" description="Disordered" evidence="11">
    <location>
        <begin position="21"/>
        <end position="41"/>
    </location>
</feature>
<dbReference type="STRING" id="109264.A0A1F8AHC3"/>
<reference evidence="13 14" key="1">
    <citation type="journal article" date="2016" name="Genome Biol. Evol.">
        <title>Draft genome sequence of an aflatoxigenic Aspergillus species, A. bombycis.</title>
        <authorList>
            <person name="Moore G.G."/>
            <person name="Mack B.M."/>
            <person name="Beltz S.B."/>
            <person name="Gilbert M.K."/>
        </authorList>
    </citation>
    <scope>NUCLEOTIDE SEQUENCE [LARGE SCALE GENOMIC DNA]</scope>
    <source>
        <strain evidence="14">NRRL 26010</strain>
    </source>
</reference>
<dbReference type="OrthoDB" id="74991at2759"/>
<dbReference type="Gene3D" id="1.10.8.480">
    <property type="match status" value="1"/>
</dbReference>
<name>A0A1F8AHC3_9EURO</name>
<evidence type="ECO:0000259" key="12">
    <source>
        <dbReference type="SMART" id="SM00650"/>
    </source>
</evidence>
<evidence type="ECO:0000256" key="9">
    <source>
        <dbReference type="PROSITE-ProRule" id="PRU01026"/>
    </source>
</evidence>
<dbReference type="PANTHER" id="PTHR11727">
    <property type="entry name" value="DIMETHYLADENOSINE TRANSFERASE"/>
    <property type="match status" value="1"/>
</dbReference>
<evidence type="ECO:0000256" key="11">
    <source>
        <dbReference type="SAM" id="MobiDB-lite"/>
    </source>
</evidence>
<evidence type="ECO:0000313" key="14">
    <source>
        <dbReference type="Proteomes" id="UP000179179"/>
    </source>
</evidence>
<evidence type="ECO:0000256" key="1">
    <source>
        <dbReference type="ARBA" id="ARBA00002977"/>
    </source>
</evidence>
<organism evidence="13 14">
    <name type="scientific">Aspergillus bombycis</name>
    <dbReference type="NCBI Taxonomy" id="109264"/>
    <lineage>
        <taxon>Eukaryota</taxon>
        <taxon>Fungi</taxon>
        <taxon>Dikarya</taxon>
        <taxon>Ascomycota</taxon>
        <taxon>Pezizomycotina</taxon>
        <taxon>Eurotiomycetes</taxon>
        <taxon>Eurotiomycetidae</taxon>
        <taxon>Eurotiales</taxon>
        <taxon>Aspergillaceae</taxon>
        <taxon>Aspergillus</taxon>
    </lineage>
</organism>
<evidence type="ECO:0000256" key="4">
    <source>
        <dbReference type="ARBA" id="ARBA00022679"/>
    </source>
</evidence>
<dbReference type="EMBL" id="LYCR01000002">
    <property type="protein sequence ID" value="OGM50698.1"/>
    <property type="molecule type" value="Genomic_DNA"/>
</dbReference>
<dbReference type="AlphaFoldDB" id="A0A1F8AHC3"/>
<comment type="catalytic activity">
    <reaction evidence="7">
        <text>adenosine(1779)/adenosine(1780) in 18S rRNA + 4 S-adenosyl-L-methionine = N(6)-dimethyladenosine(1779)/N(6)-dimethyladenosine(1780) in 18S rRNA + 4 S-adenosyl-L-homocysteine + 4 H(+)</text>
        <dbReference type="Rhea" id="RHEA:42780"/>
        <dbReference type="Rhea" id="RHEA-COMP:10234"/>
        <dbReference type="Rhea" id="RHEA-COMP:10236"/>
        <dbReference type="ChEBI" id="CHEBI:15378"/>
        <dbReference type="ChEBI" id="CHEBI:57856"/>
        <dbReference type="ChEBI" id="CHEBI:59789"/>
        <dbReference type="ChEBI" id="CHEBI:74411"/>
        <dbReference type="ChEBI" id="CHEBI:74493"/>
        <dbReference type="EC" id="2.1.1.183"/>
    </reaction>
</comment>
<keyword evidence="4 9" id="KW-0808">Transferase</keyword>
<dbReference type="EC" id="2.1.1.-" evidence="10"/>
<dbReference type="NCBIfam" id="TIGR00755">
    <property type="entry name" value="ksgA"/>
    <property type="match status" value="1"/>
</dbReference>
<dbReference type="GO" id="GO:0052909">
    <property type="term" value="F:18S rRNA (adenine(1779)-N(6)/adenine(1780)-N(6))-dimethyltransferase activity"/>
    <property type="evidence" value="ECO:0007669"/>
    <property type="project" value="UniProtKB-EC"/>
</dbReference>
<proteinExistence type="inferred from homology"/>
<dbReference type="GO" id="GO:0003723">
    <property type="term" value="F:RNA binding"/>
    <property type="evidence" value="ECO:0007669"/>
    <property type="project" value="UniProtKB-UniRule"/>
</dbReference>
<protein>
    <recommendedName>
        <fullName evidence="10">rRNA adenine N(6)-methyltransferase</fullName>
        <ecNumber evidence="10">2.1.1.-</ecNumber>
    </recommendedName>
</protein>